<evidence type="ECO:0000313" key="2">
    <source>
        <dbReference type="Proteomes" id="UP000887116"/>
    </source>
</evidence>
<evidence type="ECO:0000313" key="1">
    <source>
        <dbReference type="EMBL" id="GFR17595.1"/>
    </source>
</evidence>
<proteinExistence type="predicted"/>
<reference evidence="1" key="1">
    <citation type="submission" date="2020-07" db="EMBL/GenBank/DDBJ databases">
        <title>Multicomponent nature underlies the extraordinary mechanical properties of spider dragline silk.</title>
        <authorList>
            <person name="Kono N."/>
            <person name="Nakamura H."/>
            <person name="Mori M."/>
            <person name="Yoshida Y."/>
            <person name="Ohtoshi R."/>
            <person name="Malay A.D."/>
            <person name="Moran D.A.P."/>
            <person name="Tomita M."/>
            <person name="Numata K."/>
            <person name="Arakawa K."/>
        </authorList>
    </citation>
    <scope>NUCLEOTIDE SEQUENCE</scope>
</reference>
<gene>
    <name evidence="1" type="ORF">TNCT_391981</name>
</gene>
<keyword evidence="2" id="KW-1185">Reference proteome</keyword>
<dbReference type="Proteomes" id="UP000887116">
    <property type="component" value="Unassembled WGS sequence"/>
</dbReference>
<organism evidence="1 2">
    <name type="scientific">Trichonephila clavata</name>
    <name type="common">Joro spider</name>
    <name type="synonym">Nephila clavata</name>
    <dbReference type="NCBI Taxonomy" id="2740835"/>
    <lineage>
        <taxon>Eukaryota</taxon>
        <taxon>Metazoa</taxon>
        <taxon>Ecdysozoa</taxon>
        <taxon>Arthropoda</taxon>
        <taxon>Chelicerata</taxon>
        <taxon>Arachnida</taxon>
        <taxon>Araneae</taxon>
        <taxon>Araneomorphae</taxon>
        <taxon>Entelegynae</taxon>
        <taxon>Araneoidea</taxon>
        <taxon>Nephilidae</taxon>
        <taxon>Trichonephila</taxon>
    </lineage>
</organism>
<name>A0A8X6J2V2_TRICU</name>
<protein>
    <submittedName>
        <fullName evidence="1">Uncharacterized protein</fullName>
    </submittedName>
</protein>
<dbReference type="EMBL" id="BMAO01037416">
    <property type="protein sequence ID" value="GFR17595.1"/>
    <property type="molecule type" value="Genomic_DNA"/>
</dbReference>
<sequence length="66" mass="6823">MRGGASSGKVIGGSKLRNVIGVSQLRTGVEEGHAPCRGIYCTLEEKKNGVSVPPPASTAEFFSGFV</sequence>
<dbReference type="AlphaFoldDB" id="A0A8X6J2V2"/>
<comment type="caution">
    <text evidence="1">The sequence shown here is derived from an EMBL/GenBank/DDBJ whole genome shotgun (WGS) entry which is preliminary data.</text>
</comment>
<accession>A0A8X6J2V2</accession>